<dbReference type="InterPro" id="IPR005149">
    <property type="entry name" value="Tscrpt_reg_PadR_N"/>
</dbReference>
<dbReference type="SUPFAM" id="SSF46785">
    <property type="entry name" value="Winged helix' DNA-binding domain"/>
    <property type="match status" value="1"/>
</dbReference>
<feature type="domain" description="Transcription regulator PadR N-terminal" evidence="1">
    <location>
        <begin position="29"/>
        <end position="96"/>
    </location>
</feature>
<sequence length="111" mass="12670">MTKLSHLYTIAPTHTQLNLNQAVWWVCFLLKSSNTYHTDIKNKLQRDYPNFKLSSCILDQALSLLRNEKLVTTTDQPTGTRGAKRKIYAIAPAGQSLVNDFANLWRQFTNG</sequence>
<name>A0A1L2BWV2_9CAUD</name>
<evidence type="ECO:0000313" key="2">
    <source>
        <dbReference type="EMBL" id="ALY07518.1"/>
    </source>
</evidence>
<keyword evidence="3" id="KW-1185">Reference proteome</keyword>
<dbReference type="Gene3D" id="1.10.10.10">
    <property type="entry name" value="Winged helix-like DNA-binding domain superfamily/Winged helix DNA-binding domain"/>
    <property type="match status" value="1"/>
</dbReference>
<evidence type="ECO:0000313" key="3">
    <source>
        <dbReference type="Proteomes" id="UP000225722"/>
    </source>
</evidence>
<dbReference type="Proteomes" id="UP000225722">
    <property type="component" value="Segment"/>
</dbReference>
<dbReference type="Pfam" id="PF03551">
    <property type="entry name" value="PadR"/>
    <property type="match status" value="1"/>
</dbReference>
<dbReference type="InterPro" id="IPR036388">
    <property type="entry name" value="WH-like_DNA-bd_sf"/>
</dbReference>
<protein>
    <submittedName>
        <fullName evidence="2">Transcriptional regulator</fullName>
    </submittedName>
</protein>
<proteinExistence type="predicted"/>
<evidence type="ECO:0000259" key="1">
    <source>
        <dbReference type="Pfam" id="PF03551"/>
    </source>
</evidence>
<gene>
    <name evidence="2" type="ORF">2AV2_66</name>
</gene>
<dbReference type="EMBL" id="KU230356">
    <property type="protein sequence ID" value="ALY07518.1"/>
    <property type="molecule type" value="Genomic_DNA"/>
</dbReference>
<organism evidence="2 3">
    <name type="scientific">Nodularia phage vB_NpeS-2AV2</name>
    <dbReference type="NCBI Taxonomy" id="1777122"/>
    <lineage>
        <taxon>Viruses</taxon>
        <taxon>Duplodnaviria</taxon>
        <taxon>Heunggongvirae</taxon>
        <taxon>Uroviricota</taxon>
        <taxon>Caudoviricetes</taxon>
        <taxon>Ravarandavirus</taxon>
        <taxon>Ravarandavirus rv2AV2</taxon>
    </lineage>
</organism>
<accession>A0A1L2BWV2</accession>
<dbReference type="InterPro" id="IPR036390">
    <property type="entry name" value="WH_DNA-bd_sf"/>
</dbReference>
<reference evidence="3" key="1">
    <citation type="submission" date="2015-12" db="EMBL/GenBank/DDBJ databases">
        <authorList>
            <person name="Sencilo A."/>
            <person name="Bamford D.H."/>
            <person name="Roine E."/>
        </authorList>
    </citation>
    <scope>NUCLEOTIDE SEQUENCE [LARGE SCALE GENOMIC DNA]</scope>
</reference>